<dbReference type="Gene3D" id="3.40.50.300">
    <property type="entry name" value="P-loop containing nucleotide triphosphate hydrolases"/>
    <property type="match status" value="1"/>
</dbReference>
<accession>A0ABV7JB61</accession>
<keyword evidence="1" id="KW-0813">Transport</keyword>
<keyword evidence="3 5" id="KW-0067">ATP-binding</keyword>
<evidence type="ECO:0000256" key="2">
    <source>
        <dbReference type="ARBA" id="ARBA00022741"/>
    </source>
</evidence>
<dbReference type="SUPFAM" id="SSF52540">
    <property type="entry name" value="P-loop containing nucleoside triphosphate hydrolases"/>
    <property type="match status" value="1"/>
</dbReference>
<dbReference type="InterPro" id="IPR027417">
    <property type="entry name" value="P-loop_NTPase"/>
</dbReference>
<gene>
    <name evidence="5" type="ORF">ACFODZ_00330</name>
</gene>
<proteinExistence type="predicted"/>
<sequence length="299" mass="33959">MNDYTFQFDKVSRRYPHFQLQDINLKLPTGGIMGLIGPNGAGKSTLIRILMGLIAADEGTVTVLGQPIPEQQQAAKRHIGFASEDMRLYKNATLDWHMSLIGRIYPEQWDSKYANHLLKAFDLIAEQKIKGMSHGQRVKSGLLLMLARHPKFLILDEPTTGLDPVARKEVLNEMIAVLQDEERSILFSSHNTQDVEQISDQITFIDRGTLVSSNDKESFIEEWRRVRMRTPENLMLQADGNIKELIRQGANTTLLVRGLTDQMVTDWQQQGATIQHIDYLSLEEIFVAEVEAKRQGDNS</sequence>
<protein>
    <submittedName>
        <fullName evidence="5">ABC transporter ATP-binding protein</fullName>
    </submittedName>
</protein>
<comment type="caution">
    <text evidence="5">The sequence shown here is derived from an EMBL/GenBank/DDBJ whole genome shotgun (WGS) entry which is preliminary data.</text>
</comment>
<dbReference type="SMART" id="SM00382">
    <property type="entry name" value="AAA"/>
    <property type="match status" value="1"/>
</dbReference>
<reference evidence="6" key="1">
    <citation type="journal article" date="2019" name="Int. J. Syst. Evol. Microbiol.">
        <title>The Global Catalogue of Microorganisms (GCM) 10K type strain sequencing project: providing services to taxonomists for standard genome sequencing and annotation.</title>
        <authorList>
            <consortium name="The Broad Institute Genomics Platform"/>
            <consortium name="The Broad Institute Genome Sequencing Center for Infectious Disease"/>
            <person name="Wu L."/>
            <person name="Ma J."/>
        </authorList>
    </citation>
    <scope>NUCLEOTIDE SEQUENCE [LARGE SCALE GENOMIC DNA]</scope>
    <source>
        <strain evidence="6">KCTC 42953</strain>
    </source>
</reference>
<evidence type="ECO:0000313" key="5">
    <source>
        <dbReference type="EMBL" id="MFC3192672.1"/>
    </source>
</evidence>
<dbReference type="Proteomes" id="UP001595533">
    <property type="component" value="Unassembled WGS sequence"/>
</dbReference>
<organism evidence="5 6">
    <name type="scientific">Marinicella sediminis</name>
    <dbReference type="NCBI Taxonomy" id="1792834"/>
    <lineage>
        <taxon>Bacteria</taxon>
        <taxon>Pseudomonadati</taxon>
        <taxon>Pseudomonadota</taxon>
        <taxon>Gammaproteobacteria</taxon>
        <taxon>Lysobacterales</taxon>
        <taxon>Marinicellaceae</taxon>
        <taxon>Marinicella</taxon>
    </lineage>
</organism>
<evidence type="ECO:0000256" key="1">
    <source>
        <dbReference type="ARBA" id="ARBA00022448"/>
    </source>
</evidence>
<evidence type="ECO:0000313" key="6">
    <source>
        <dbReference type="Proteomes" id="UP001595533"/>
    </source>
</evidence>
<dbReference type="InterPro" id="IPR003439">
    <property type="entry name" value="ABC_transporter-like_ATP-bd"/>
</dbReference>
<dbReference type="PROSITE" id="PS50893">
    <property type="entry name" value="ABC_TRANSPORTER_2"/>
    <property type="match status" value="1"/>
</dbReference>
<dbReference type="GO" id="GO:0005524">
    <property type="term" value="F:ATP binding"/>
    <property type="evidence" value="ECO:0007669"/>
    <property type="project" value="UniProtKB-KW"/>
</dbReference>
<keyword evidence="2" id="KW-0547">Nucleotide-binding</keyword>
<dbReference type="PANTHER" id="PTHR42939">
    <property type="entry name" value="ABC TRANSPORTER ATP-BINDING PROTEIN ALBC-RELATED"/>
    <property type="match status" value="1"/>
</dbReference>
<dbReference type="InterPro" id="IPR003593">
    <property type="entry name" value="AAA+_ATPase"/>
</dbReference>
<dbReference type="PANTHER" id="PTHR42939:SF3">
    <property type="entry name" value="ABC TRANSPORTER ATP-BINDING COMPONENT"/>
    <property type="match status" value="1"/>
</dbReference>
<dbReference type="RefSeq" id="WP_077412791.1">
    <property type="nucleotide sequence ID" value="NZ_JBHRTS010000001.1"/>
</dbReference>
<keyword evidence="6" id="KW-1185">Reference proteome</keyword>
<dbReference type="CDD" id="cd03230">
    <property type="entry name" value="ABC_DR_subfamily_A"/>
    <property type="match status" value="1"/>
</dbReference>
<dbReference type="EMBL" id="JBHRTS010000001">
    <property type="protein sequence ID" value="MFC3192672.1"/>
    <property type="molecule type" value="Genomic_DNA"/>
</dbReference>
<dbReference type="Pfam" id="PF00005">
    <property type="entry name" value="ABC_tran"/>
    <property type="match status" value="1"/>
</dbReference>
<feature type="domain" description="ABC transporter" evidence="4">
    <location>
        <begin position="1"/>
        <end position="232"/>
    </location>
</feature>
<evidence type="ECO:0000259" key="4">
    <source>
        <dbReference type="PROSITE" id="PS50893"/>
    </source>
</evidence>
<evidence type="ECO:0000256" key="3">
    <source>
        <dbReference type="ARBA" id="ARBA00022840"/>
    </source>
</evidence>
<name>A0ABV7JB61_9GAMM</name>
<dbReference type="InterPro" id="IPR051782">
    <property type="entry name" value="ABC_Transporter_VariousFunc"/>
</dbReference>